<dbReference type="EMBL" id="JAZDUF010000001">
    <property type="protein sequence ID" value="MEE3849477.1"/>
    <property type="molecule type" value="Genomic_DNA"/>
</dbReference>
<name>A0ABU7M8N8_9ACTN</name>
<keyword evidence="3" id="KW-1185">Reference proteome</keyword>
<evidence type="ECO:0000313" key="3">
    <source>
        <dbReference type="Proteomes" id="UP001347146"/>
    </source>
</evidence>
<dbReference type="Gene3D" id="3.10.180.10">
    <property type="entry name" value="2,3-Dihydroxybiphenyl 1,2-Dioxygenase, domain 1"/>
    <property type="match status" value="1"/>
</dbReference>
<dbReference type="RefSeq" id="WP_330431106.1">
    <property type="nucleotide sequence ID" value="NZ_JAZDUF010000001.1"/>
</dbReference>
<protein>
    <submittedName>
        <fullName evidence="2">VOC family protein</fullName>
    </submittedName>
</protein>
<evidence type="ECO:0000313" key="2">
    <source>
        <dbReference type="EMBL" id="MEE3849477.1"/>
    </source>
</evidence>
<dbReference type="Pfam" id="PF13669">
    <property type="entry name" value="Glyoxalase_4"/>
    <property type="match status" value="1"/>
</dbReference>
<dbReference type="SUPFAM" id="SSF54593">
    <property type="entry name" value="Glyoxalase/Bleomycin resistance protein/Dihydroxybiphenyl dioxygenase"/>
    <property type="match status" value="1"/>
</dbReference>
<dbReference type="InterPro" id="IPR029068">
    <property type="entry name" value="Glyas_Bleomycin-R_OHBP_Dase"/>
</dbReference>
<gene>
    <name evidence="2" type="ORF">VZC37_03995</name>
</gene>
<proteinExistence type="predicted"/>
<comment type="caution">
    <text evidence="2">The sequence shown here is derived from an EMBL/GenBank/DDBJ whole genome shotgun (WGS) entry which is preliminary data.</text>
</comment>
<organism evidence="2 3">
    <name type="scientific">Gordonia sesuvii</name>
    <dbReference type="NCBI Taxonomy" id="3116777"/>
    <lineage>
        <taxon>Bacteria</taxon>
        <taxon>Bacillati</taxon>
        <taxon>Actinomycetota</taxon>
        <taxon>Actinomycetes</taxon>
        <taxon>Mycobacteriales</taxon>
        <taxon>Gordoniaceae</taxon>
        <taxon>Gordonia</taxon>
    </lineage>
</organism>
<dbReference type="InterPro" id="IPR037523">
    <property type="entry name" value="VOC_core"/>
</dbReference>
<accession>A0ABU7M8N8</accession>
<dbReference type="Proteomes" id="UP001347146">
    <property type="component" value="Unassembled WGS sequence"/>
</dbReference>
<feature type="domain" description="VOC" evidence="1">
    <location>
        <begin position="5"/>
        <end position="133"/>
    </location>
</feature>
<dbReference type="PROSITE" id="PS51819">
    <property type="entry name" value="VOC"/>
    <property type="match status" value="1"/>
</dbReference>
<evidence type="ECO:0000259" key="1">
    <source>
        <dbReference type="PROSITE" id="PS51819"/>
    </source>
</evidence>
<reference evidence="2 3" key="1">
    <citation type="submission" date="2024-01" db="EMBL/GenBank/DDBJ databases">
        <title>Draft genome sequence of Gordonia sp. LSe1-13.</title>
        <authorList>
            <person name="Suphannarot A."/>
            <person name="Mingma R."/>
        </authorList>
    </citation>
    <scope>NUCLEOTIDE SEQUENCE [LARGE SCALE GENOMIC DNA]</scope>
    <source>
        <strain evidence="2 3">LSe1-13</strain>
    </source>
</reference>
<sequence>MKHQDLFHLGVVSADVRSTRGMWSSLFGYSWGPTVDSELTVGTPDGEVDASMSCAFTIESPRIEVISEVPGTLWTAGGGIHHLGYWSDDVDADVAAAAEVGFACEATRTGPDGSLFFAFCRNTDGVLVEFVTRAAADGLARCWSGPDVD</sequence>